<evidence type="ECO:0000256" key="9">
    <source>
        <dbReference type="SAM" id="MobiDB-lite"/>
    </source>
</evidence>
<keyword evidence="7" id="KW-0508">mRNA splicing</keyword>
<evidence type="ECO:0000313" key="17">
    <source>
        <dbReference type="Proteomes" id="UP000323011"/>
    </source>
</evidence>
<dbReference type="Proteomes" id="UP000324907">
    <property type="component" value="Unassembled WGS sequence"/>
</dbReference>
<evidence type="ECO:0000256" key="6">
    <source>
        <dbReference type="ARBA" id="ARBA00022840"/>
    </source>
</evidence>
<dbReference type="InterPro" id="IPR003593">
    <property type="entry name" value="AAA+_ATPase"/>
</dbReference>
<dbReference type="CDD" id="cd18791">
    <property type="entry name" value="SF2_C_RHA"/>
    <property type="match status" value="1"/>
</dbReference>
<dbReference type="SUPFAM" id="SSF52540">
    <property type="entry name" value="P-loop containing nucleoside triphosphate hydrolases"/>
    <property type="match status" value="1"/>
</dbReference>
<evidence type="ECO:0000313" key="12">
    <source>
        <dbReference type="EMBL" id="KAA0150361.1"/>
    </source>
</evidence>
<dbReference type="GO" id="GO:0008380">
    <property type="term" value="P:RNA splicing"/>
    <property type="evidence" value="ECO:0007669"/>
    <property type="project" value="UniProtKB-KW"/>
</dbReference>
<reference evidence="16 17" key="1">
    <citation type="submission" date="2019-07" db="EMBL/GenBank/DDBJ databases">
        <title>Genomes of Cafeteria roenbergensis.</title>
        <authorList>
            <person name="Fischer M.G."/>
            <person name="Hackl T."/>
            <person name="Roman M."/>
        </authorList>
    </citation>
    <scope>NUCLEOTIDE SEQUENCE [LARGE SCALE GENOMIC DNA]</scope>
    <source>
        <strain evidence="12 17">BVI</strain>
        <strain evidence="13 19">Cflag</strain>
        <strain evidence="15 16">E4-10P</strain>
        <strain evidence="14 18">RCC970-E3</strain>
    </source>
</reference>
<keyword evidence="4" id="KW-0378">Hydrolase</keyword>
<evidence type="ECO:0000256" key="7">
    <source>
        <dbReference type="ARBA" id="ARBA00023187"/>
    </source>
</evidence>
<evidence type="ECO:0000256" key="4">
    <source>
        <dbReference type="ARBA" id="ARBA00022801"/>
    </source>
</evidence>
<comment type="catalytic activity">
    <reaction evidence="8">
        <text>ATP + H2O = ADP + phosphate + H(+)</text>
        <dbReference type="Rhea" id="RHEA:13065"/>
        <dbReference type="ChEBI" id="CHEBI:15377"/>
        <dbReference type="ChEBI" id="CHEBI:15378"/>
        <dbReference type="ChEBI" id="CHEBI:30616"/>
        <dbReference type="ChEBI" id="CHEBI:43474"/>
        <dbReference type="ChEBI" id="CHEBI:456216"/>
        <dbReference type="EC" id="3.6.4.13"/>
    </reaction>
</comment>
<evidence type="ECO:0000256" key="2">
    <source>
        <dbReference type="ARBA" id="ARBA00022664"/>
    </source>
</evidence>
<dbReference type="Pfam" id="PF04408">
    <property type="entry name" value="WHD_HA2"/>
    <property type="match status" value="1"/>
</dbReference>
<evidence type="ECO:0000313" key="14">
    <source>
        <dbReference type="EMBL" id="KAA0160706.1"/>
    </source>
</evidence>
<dbReference type="EMBL" id="VLTN01000035">
    <property type="protein sequence ID" value="KAA0150361.1"/>
    <property type="molecule type" value="Genomic_DNA"/>
</dbReference>
<evidence type="ECO:0000256" key="3">
    <source>
        <dbReference type="ARBA" id="ARBA00022741"/>
    </source>
</evidence>
<dbReference type="FunFam" id="3.40.50.300:FF:000615">
    <property type="entry name" value="pre-mRNA-splicing factor ATP-dependent RNA helicase DEAH7"/>
    <property type="match status" value="1"/>
</dbReference>
<dbReference type="Pfam" id="PF00271">
    <property type="entry name" value="Helicase_C"/>
    <property type="match status" value="1"/>
</dbReference>
<dbReference type="InterPro" id="IPR011545">
    <property type="entry name" value="DEAD/DEAH_box_helicase_dom"/>
</dbReference>
<comment type="caution">
    <text evidence="14">The sequence shown here is derived from an EMBL/GenBank/DDBJ whole genome shotgun (WGS) entry which is preliminary data.</text>
</comment>
<protein>
    <recommendedName>
        <fullName evidence="1">RNA helicase</fullName>
        <ecNumber evidence="1">3.6.4.13</ecNumber>
    </recommendedName>
</protein>
<evidence type="ECO:0000256" key="5">
    <source>
        <dbReference type="ARBA" id="ARBA00022806"/>
    </source>
</evidence>
<dbReference type="InterPro" id="IPR027417">
    <property type="entry name" value="P-loop_NTPase"/>
</dbReference>
<dbReference type="SMART" id="SM00487">
    <property type="entry name" value="DEXDc"/>
    <property type="match status" value="1"/>
</dbReference>
<dbReference type="InterPro" id="IPR007502">
    <property type="entry name" value="Helicase-assoc_dom"/>
</dbReference>
<proteinExistence type="predicted"/>
<dbReference type="Proteomes" id="UP000323011">
    <property type="component" value="Unassembled WGS sequence"/>
</dbReference>
<keyword evidence="6" id="KW-0067">ATP-binding</keyword>
<feature type="domain" description="Helicase C-terminal" evidence="11">
    <location>
        <begin position="252"/>
        <end position="435"/>
    </location>
</feature>
<dbReference type="AlphaFoldDB" id="A0A5A8D5N5"/>
<dbReference type="SMART" id="SM00382">
    <property type="entry name" value="AAA"/>
    <property type="match status" value="1"/>
</dbReference>
<dbReference type="InterPro" id="IPR002464">
    <property type="entry name" value="DNA/RNA_helicase_DEAH_CS"/>
</dbReference>
<evidence type="ECO:0000259" key="11">
    <source>
        <dbReference type="PROSITE" id="PS51194"/>
    </source>
</evidence>
<dbReference type="GO" id="GO:0016787">
    <property type="term" value="F:hydrolase activity"/>
    <property type="evidence" value="ECO:0007669"/>
    <property type="project" value="UniProtKB-KW"/>
</dbReference>
<organism evidence="14 18">
    <name type="scientific">Cafeteria roenbergensis</name>
    <name type="common">Marine flagellate</name>
    <dbReference type="NCBI Taxonomy" id="33653"/>
    <lineage>
        <taxon>Eukaryota</taxon>
        <taxon>Sar</taxon>
        <taxon>Stramenopiles</taxon>
        <taxon>Bigyra</taxon>
        <taxon>Opalozoa</taxon>
        <taxon>Bicosoecida</taxon>
        <taxon>Cafeteriaceae</taxon>
        <taxon>Cafeteria</taxon>
    </lineage>
</organism>
<dbReference type="PROSITE" id="PS51192">
    <property type="entry name" value="HELICASE_ATP_BIND_1"/>
    <property type="match status" value="1"/>
</dbReference>
<dbReference type="GO" id="GO:0003723">
    <property type="term" value="F:RNA binding"/>
    <property type="evidence" value="ECO:0007669"/>
    <property type="project" value="TreeGrafter"/>
</dbReference>
<dbReference type="EC" id="3.6.4.13" evidence="1"/>
<name>A0A5A8D5N5_CAFRO</name>
<dbReference type="GO" id="GO:0006397">
    <property type="term" value="P:mRNA processing"/>
    <property type="evidence" value="ECO:0007669"/>
    <property type="project" value="UniProtKB-KW"/>
</dbReference>
<dbReference type="OMA" id="MKVYPLY"/>
<dbReference type="PANTHER" id="PTHR18934:SF109">
    <property type="entry name" value="ATP-DEPENDENT RNA HELICASE DHX15 HOMOLOG"/>
    <property type="match status" value="1"/>
</dbReference>
<dbReference type="Proteomes" id="UP000322899">
    <property type="component" value="Unassembled WGS sequence"/>
</dbReference>
<evidence type="ECO:0000313" key="18">
    <source>
        <dbReference type="Proteomes" id="UP000324907"/>
    </source>
</evidence>
<dbReference type="EMBL" id="VLTL01000106">
    <property type="protein sequence ID" value="KAA0160706.1"/>
    <property type="molecule type" value="Genomic_DNA"/>
</dbReference>
<dbReference type="Pfam" id="PF21010">
    <property type="entry name" value="HA2_C"/>
    <property type="match status" value="1"/>
</dbReference>
<sequence>MAASSPSRKRALDEDGDAATSAAPSAKRVPTVNPLNGRPFSSTYHELREQRMKLPVSGFLDDLEKRLRTSQVVIVEGETGSGKTTQIPQFLVHAGLGTEAGGKLVGCTQPRRVAAMSIAQRVADEMDVKLGEEVGYTIRFEDVTSDSTVLKFMTDGMLLREAMADPELEKYGVIVLDEAHERTLSTDVLMGLLKEVLARRSDLKVVVMSATLDAGKFQDYFDGAPLLKVPGRTFPVETYFAAQPERDYLEAALRTVVQIHQSEPEGDILLFLTGEAEIEEACFRLRHEAESMPKELGRLDPRPLYSSLPPKQQRKIFDPAPAASVPGGKPGRKVVVSTNIAETSLTIDGIVYVVDPGFSKQKVYNPRVRVESLLVSPISKASANQRSGRAGRTRPGKCFRLYTEKAFHEELIEQTYPEILRSNLSTVVLTLKQLGIDDLVHFDFMDPPAPETMMRALELLNYLGALDDEGHLTQVGERMSKLPLEPQLARMVLSSSELGCAADVITIAAMLSAPTPFMRPKGQETEAREAKSHFSHPEGDHLALLHAYQGYEESGFSQDWCWENFIDSRAMKQATSIRSQLENIVRRIGLSVTGMAPGSRGYYPLIRRALTAGFFMQVAHLDRTLSGHYLTIKDNQVVQLHPSTCLASKPQWVLFHEFVQTSKNFIRTCTAIDGDWLVDVAPHYYDLRSFPKCEARRDLEIIYLRKAQELKKGGGRAAAAASSAAAAAANPSRWG</sequence>
<dbReference type="Proteomes" id="UP000325113">
    <property type="component" value="Unassembled WGS sequence"/>
</dbReference>
<dbReference type="Gene3D" id="1.20.120.1080">
    <property type="match status" value="1"/>
</dbReference>
<keyword evidence="5" id="KW-0347">Helicase</keyword>
<dbReference type="InterPro" id="IPR014001">
    <property type="entry name" value="Helicase_ATP-bd"/>
</dbReference>
<accession>A0A5A8D5N5</accession>
<dbReference type="Pfam" id="PF00270">
    <property type="entry name" value="DEAD"/>
    <property type="match status" value="1"/>
</dbReference>
<keyword evidence="17" id="KW-1185">Reference proteome</keyword>
<dbReference type="SMART" id="SM00847">
    <property type="entry name" value="HA2"/>
    <property type="match status" value="1"/>
</dbReference>
<feature type="region of interest" description="Disordered" evidence="9">
    <location>
        <begin position="1"/>
        <end position="37"/>
    </location>
</feature>
<dbReference type="GO" id="GO:0003724">
    <property type="term" value="F:RNA helicase activity"/>
    <property type="evidence" value="ECO:0007669"/>
    <property type="project" value="UniProtKB-EC"/>
</dbReference>
<evidence type="ECO:0000313" key="13">
    <source>
        <dbReference type="EMBL" id="KAA0160274.1"/>
    </source>
</evidence>
<gene>
    <name evidence="15" type="ORF">FNF27_04802</name>
    <name evidence="14" type="ORF">FNF28_05342</name>
    <name evidence="12" type="ORF">FNF29_05373</name>
    <name evidence="13" type="ORF">FNF31_04439</name>
</gene>
<evidence type="ECO:0000256" key="8">
    <source>
        <dbReference type="ARBA" id="ARBA00047984"/>
    </source>
</evidence>
<dbReference type="PANTHER" id="PTHR18934">
    <property type="entry name" value="ATP-DEPENDENT RNA HELICASE"/>
    <property type="match status" value="1"/>
</dbReference>
<dbReference type="FunFam" id="1.20.120.1080:FF:000001">
    <property type="entry name" value="Pre-mRNA-splicing factor ATP-dependent RNA helicase"/>
    <property type="match status" value="1"/>
</dbReference>
<evidence type="ECO:0000313" key="19">
    <source>
        <dbReference type="Proteomes" id="UP000325113"/>
    </source>
</evidence>
<dbReference type="SMART" id="SM00490">
    <property type="entry name" value="HELICc"/>
    <property type="match status" value="1"/>
</dbReference>
<evidence type="ECO:0000259" key="10">
    <source>
        <dbReference type="PROSITE" id="PS51192"/>
    </source>
</evidence>
<evidence type="ECO:0000313" key="16">
    <source>
        <dbReference type="Proteomes" id="UP000322899"/>
    </source>
</evidence>
<dbReference type="InterPro" id="IPR001650">
    <property type="entry name" value="Helicase_C-like"/>
</dbReference>
<evidence type="ECO:0000313" key="15">
    <source>
        <dbReference type="EMBL" id="KAA0173652.1"/>
    </source>
</evidence>
<dbReference type="Gene3D" id="3.40.50.300">
    <property type="entry name" value="P-loop containing nucleotide triphosphate hydrolases"/>
    <property type="match status" value="2"/>
</dbReference>
<dbReference type="EMBL" id="VLTO01000030">
    <property type="protein sequence ID" value="KAA0173652.1"/>
    <property type="molecule type" value="Genomic_DNA"/>
</dbReference>
<keyword evidence="3" id="KW-0547">Nucleotide-binding</keyword>
<dbReference type="FunFam" id="3.40.50.300:FF:000007">
    <property type="entry name" value="Pre-mRNA-splicing factor ATP-dependent RNA helicase"/>
    <property type="match status" value="1"/>
</dbReference>
<dbReference type="OrthoDB" id="10253254at2759"/>
<keyword evidence="2" id="KW-0507">mRNA processing</keyword>
<dbReference type="PROSITE" id="PS00690">
    <property type="entry name" value="DEAH_ATP_HELICASE"/>
    <property type="match status" value="1"/>
</dbReference>
<feature type="domain" description="Helicase ATP-binding" evidence="10">
    <location>
        <begin position="64"/>
        <end position="230"/>
    </location>
</feature>
<dbReference type="InterPro" id="IPR048333">
    <property type="entry name" value="HA2_WH"/>
</dbReference>
<dbReference type="GO" id="GO:0005524">
    <property type="term" value="F:ATP binding"/>
    <property type="evidence" value="ECO:0007669"/>
    <property type="project" value="UniProtKB-KW"/>
</dbReference>
<dbReference type="PROSITE" id="PS51194">
    <property type="entry name" value="HELICASE_CTER"/>
    <property type="match status" value="1"/>
</dbReference>
<evidence type="ECO:0000256" key="1">
    <source>
        <dbReference type="ARBA" id="ARBA00012552"/>
    </source>
</evidence>
<dbReference type="EMBL" id="VLTM01000046">
    <property type="protein sequence ID" value="KAA0160274.1"/>
    <property type="molecule type" value="Genomic_DNA"/>
</dbReference>
<dbReference type="Pfam" id="PF07717">
    <property type="entry name" value="OB_NTP_bind"/>
    <property type="match status" value="1"/>
</dbReference>
<dbReference type="InterPro" id="IPR011709">
    <property type="entry name" value="DEAD-box_helicase_OB_fold"/>
</dbReference>